<dbReference type="SMART" id="SM00729">
    <property type="entry name" value="Elp3"/>
    <property type="match status" value="1"/>
</dbReference>
<dbReference type="InterPro" id="IPR007197">
    <property type="entry name" value="rSAM"/>
</dbReference>
<dbReference type="NCBIfam" id="TIGR04072">
    <property type="entry name" value="rSAM_ladder_B12"/>
    <property type="match status" value="1"/>
</dbReference>
<keyword evidence="5" id="KW-0411">Iron-sulfur</keyword>
<feature type="domain" description="Radical SAM core" evidence="7">
    <location>
        <begin position="188"/>
        <end position="424"/>
    </location>
</feature>
<evidence type="ECO:0000256" key="1">
    <source>
        <dbReference type="ARBA" id="ARBA00001966"/>
    </source>
</evidence>
<dbReference type="SFLD" id="SFLDG01082">
    <property type="entry name" value="B12-binding_domain_containing"/>
    <property type="match status" value="1"/>
</dbReference>
<dbReference type="Gene3D" id="3.80.30.20">
    <property type="entry name" value="tm_1862 like domain"/>
    <property type="match status" value="1"/>
</dbReference>
<dbReference type="GO" id="GO:0046872">
    <property type="term" value="F:metal ion binding"/>
    <property type="evidence" value="ECO:0007669"/>
    <property type="project" value="UniProtKB-KW"/>
</dbReference>
<dbReference type="PROSITE" id="PS51332">
    <property type="entry name" value="B12_BINDING"/>
    <property type="match status" value="1"/>
</dbReference>
<evidence type="ECO:0000313" key="8">
    <source>
        <dbReference type="EMBL" id="MBN1572368.1"/>
    </source>
</evidence>
<proteinExistence type="predicted"/>
<evidence type="ECO:0000256" key="3">
    <source>
        <dbReference type="ARBA" id="ARBA00022723"/>
    </source>
</evidence>
<keyword evidence="4" id="KW-0408">Iron</keyword>
<evidence type="ECO:0000259" key="7">
    <source>
        <dbReference type="PROSITE" id="PS51918"/>
    </source>
</evidence>
<dbReference type="EMBL" id="JAFGIX010000020">
    <property type="protein sequence ID" value="MBN1572368.1"/>
    <property type="molecule type" value="Genomic_DNA"/>
</dbReference>
<dbReference type="SUPFAM" id="SSF102114">
    <property type="entry name" value="Radical SAM enzymes"/>
    <property type="match status" value="1"/>
</dbReference>
<evidence type="ECO:0000313" key="9">
    <source>
        <dbReference type="Proteomes" id="UP000809273"/>
    </source>
</evidence>
<gene>
    <name evidence="8" type="ORF">JW984_04135</name>
</gene>
<dbReference type="InterPro" id="IPR006158">
    <property type="entry name" value="Cobalamin-bd"/>
</dbReference>
<comment type="caution">
    <text evidence="8">The sequence shown here is derived from an EMBL/GenBank/DDBJ whole genome shotgun (WGS) entry which is preliminary data.</text>
</comment>
<dbReference type="InterPro" id="IPR023404">
    <property type="entry name" value="rSAM_horseshoe"/>
</dbReference>
<reference evidence="8" key="1">
    <citation type="journal article" date="2021" name="Environ. Microbiol.">
        <title>Genomic characterization of three novel Desulfobacterota classes expand the metabolic and phylogenetic diversity of the phylum.</title>
        <authorList>
            <person name="Murphy C.L."/>
            <person name="Biggerstaff J."/>
            <person name="Eichhorn A."/>
            <person name="Ewing E."/>
            <person name="Shahan R."/>
            <person name="Soriano D."/>
            <person name="Stewart S."/>
            <person name="VanMol K."/>
            <person name="Walker R."/>
            <person name="Walters P."/>
            <person name="Elshahed M.S."/>
            <person name="Youssef N.H."/>
        </authorList>
    </citation>
    <scope>NUCLEOTIDE SEQUENCE</scope>
    <source>
        <strain evidence="8">Zod_Metabat.24</strain>
    </source>
</reference>
<dbReference type="GO" id="GO:0005829">
    <property type="term" value="C:cytosol"/>
    <property type="evidence" value="ECO:0007669"/>
    <property type="project" value="TreeGrafter"/>
</dbReference>
<dbReference type="PANTHER" id="PTHR43409">
    <property type="entry name" value="ANAEROBIC MAGNESIUM-PROTOPORPHYRIN IX MONOMETHYL ESTER CYCLASE-RELATED"/>
    <property type="match status" value="1"/>
</dbReference>
<evidence type="ECO:0000256" key="5">
    <source>
        <dbReference type="ARBA" id="ARBA00023014"/>
    </source>
</evidence>
<dbReference type="SFLD" id="SFLDG01123">
    <property type="entry name" value="methyltransferase_(Class_B)"/>
    <property type="match status" value="1"/>
</dbReference>
<dbReference type="SFLD" id="SFLDS00029">
    <property type="entry name" value="Radical_SAM"/>
    <property type="match status" value="1"/>
</dbReference>
<dbReference type="InterPro" id="IPR058240">
    <property type="entry name" value="rSAM_sf"/>
</dbReference>
<feature type="domain" description="B12-binding" evidence="6">
    <location>
        <begin position="1"/>
        <end position="146"/>
    </location>
</feature>
<name>A0A9D8KDX9_9DELT</name>
<dbReference type="Pfam" id="PF02310">
    <property type="entry name" value="B12-binding"/>
    <property type="match status" value="1"/>
</dbReference>
<dbReference type="GO" id="GO:0003824">
    <property type="term" value="F:catalytic activity"/>
    <property type="evidence" value="ECO:0007669"/>
    <property type="project" value="InterPro"/>
</dbReference>
<keyword evidence="3" id="KW-0479">Metal-binding</keyword>
<evidence type="ECO:0000259" key="6">
    <source>
        <dbReference type="PROSITE" id="PS51332"/>
    </source>
</evidence>
<dbReference type="InterPro" id="IPR051198">
    <property type="entry name" value="BchE-like"/>
</dbReference>
<dbReference type="PANTHER" id="PTHR43409:SF16">
    <property type="entry name" value="SLR0320 PROTEIN"/>
    <property type="match status" value="1"/>
</dbReference>
<dbReference type="GO" id="GO:0051539">
    <property type="term" value="F:4 iron, 4 sulfur cluster binding"/>
    <property type="evidence" value="ECO:0007669"/>
    <property type="project" value="UniProtKB-KW"/>
</dbReference>
<organism evidence="8 9">
    <name type="scientific">Candidatus Zymogenus saltonus</name>
    <dbReference type="NCBI Taxonomy" id="2844893"/>
    <lineage>
        <taxon>Bacteria</taxon>
        <taxon>Deltaproteobacteria</taxon>
        <taxon>Candidatus Zymogenia</taxon>
        <taxon>Candidatus Zymogeniales</taxon>
        <taxon>Candidatus Zymogenaceae</taxon>
        <taxon>Candidatus Zymogenus</taxon>
    </lineage>
</organism>
<sequence>MRTLIVSANLEVTPDPVYPIGAAYVAAAVREAGHEVDILDVVFADDMAKAVGEKIASFNPEVVGVSIRNIDNVAYPLYLSYIDETKEIVDTIRSSFSGPLVLGGSGFTMMPIDMLEYVGETTGIVGEGEDAMVRFLTALSGDGELSYVSGLIVTENGKVKINNPPRIIEDFDRVPIPADDLCDNAAYLKWGGMGSVQTKRGCPIGCIYCTYPVVEGKAMRLRDPAAVVDEMERSLDRWGVDTYFIVDSVFNNPPEHARQIAREIVRRGLTLRLSAYFSPAFIDEGLLEDLARAGVTGVDLGADSLADPILKKLGKNFKRRDVVEAVRAAKSVGIMTCLNIIFGAPGETKDTMRETVDLLDELQPTANHAMVGIRIFPGTGLQRLAIKEGMQEAKNINLSPIFYIAPAVVEEAVEFVHECAVSRPYWIVPGQMVMAGQDFSGMLKPQRYDSGLGAPFRMQGIKGPLWEMMGKPPEGE</sequence>
<evidence type="ECO:0000256" key="4">
    <source>
        <dbReference type="ARBA" id="ARBA00023004"/>
    </source>
</evidence>
<protein>
    <submittedName>
        <fullName evidence="8">Cobalamin-dependent protein</fullName>
    </submittedName>
</protein>
<dbReference type="InterPro" id="IPR023969">
    <property type="entry name" value="CHP04072_B12-bd/rSAM"/>
</dbReference>
<dbReference type="Proteomes" id="UP000809273">
    <property type="component" value="Unassembled WGS sequence"/>
</dbReference>
<evidence type="ECO:0000256" key="2">
    <source>
        <dbReference type="ARBA" id="ARBA00022691"/>
    </source>
</evidence>
<dbReference type="InterPro" id="IPR006638">
    <property type="entry name" value="Elp3/MiaA/NifB-like_rSAM"/>
</dbReference>
<dbReference type="PROSITE" id="PS51918">
    <property type="entry name" value="RADICAL_SAM"/>
    <property type="match status" value="1"/>
</dbReference>
<dbReference type="GO" id="GO:0031419">
    <property type="term" value="F:cobalamin binding"/>
    <property type="evidence" value="ECO:0007669"/>
    <property type="project" value="InterPro"/>
</dbReference>
<dbReference type="CDD" id="cd01335">
    <property type="entry name" value="Radical_SAM"/>
    <property type="match status" value="1"/>
</dbReference>
<dbReference type="InterPro" id="IPR034466">
    <property type="entry name" value="Methyltransferase_Class_B"/>
</dbReference>
<dbReference type="Gene3D" id="3.40.50.280">
    <property type="entry name" value="Cobalamin-binding domain"/>
    <property type="match status" value="1"/>
</dbReference>
<accession>A0A9D8KDX9</accession>
<keyword evidence="2" id="KW-0949">S-adenosyl-L-methionine</keyword>
<dbReference type="Pfam" id="PF04055">
    <property type="entry name" value="Radical_SAM"/>
    <property type="match status" value="1"/>
</dbReference>
<comment type="cofactor">
    <cofactor evidence="1">
        <name>[4Fe-4S] cluster</name>
        <dbReference type="ChEBI" id="CHEBI:49883"/>
    </cofactor>
</comment>
<reference evidence="8" key="2">
    <citation type="submission" date="2021-01" db="EMBL/GenBank/DDBJ databases">
        <authorList>
            <person name="Hahn C.R."/>
            <person name="Youssef N.H."/>
            <person name="Elshahed M."/>
        </authorList>
    </citation>
    <scope>NUCLEOTIDE SEQUENCE</scope>
    <source>
        <strain evidence="8">Zod_Metabat.24</strain>
    </source>
</reference>
<dbReference type="AlphaFoldDB" id="A0A9D8KDX9"/>